<dbReference type="SUPFAM" id="SSF46689">
    <property type="entry name" value="Homeodomain-like"/>
    <property type="match status" value="1"/>
</dbReference>
<dbReference type="InterPro" id="IPR036097">
    <property type="entry name" value="HisK_dim/P_sf"/>
</dbReference>
<feature type="modified residue" description="4-aspartylphosphate" evidence="7">
    <location>
        <position position="1187"/>
    </location>
</feature>
<dbReference type="InterPro" id="IPR011123">
    <property type="entry name" value="Y_Y_Y"/>
</dbReference>
<evidence type="ECO:0000313" key="13">
    <source>
        <dbReference type="Proteomes" id="UP001595792"/>
    </source>
</evidence>
<evidence type="ECO:0000313" key="12">
    <source>
        <dbReference type="EMBL" id="MFC4198849.1"/>
    </source>
</evidence>
<dbReference type="Pfam" id="PF00512">
    <property type="entry name" value="HisKA"/>
    <property type="match status" value="1"/>
</dbReference>
<dbReference type="SUPFAM" id="SSF55874">
    <property type="entry name" value="ATPase domain of HSP90 chaperone/DNA topoisomerase II/histidine kinase"/>
    <property type="match status" value="1"/>
</dbReference>
<dbReference type="InterPro" id="IPR015943">
    <property type="entry name" value="WD40/YVTN_repeat-like_dom_sf"/>
</dbReference>
<dbReference type="Pfam" id="PF00072">
    <property type="entry name" value="Response_reg"/>
    <property type="match status" value="1"/>
</dbReference>
<gene>
    <name evidence="12" type="ORF">ACFOUY_19235</name>
</gene>
<dbReference type="SMART" id="SM00342">
    <property type="entry name" value="HTH_ARAC"/>
    <property type="match status" value="1"/>
</dbReference>
<dbReference type="Proteomes" id="UP001595792">
    <property type="component" value="Unassembled WGS sequence"/>
</dbReference>
<keyword evidence="4" id="KW-0805">Transcription regulation</keyword>
<dbReference type="InterPro" id="IPR013783">
    <property type="entry name" value="Ig-like_fold"/>
</dbReference>
<sequence>MNEKPLKVDCKNFSKLLIKLSFLALISFVGFQQCLAQYTEISFTHIGREQGLINNTTRTIFQDTRGFMWFGTSSGLNRYDGYRFYDYLKGKDKSKSLNSNTINKFFEDKKKRLWIATANGLSLYQPDKDQFKTFTNSKIFGNSSADFINDLQEDNSGNILLGTATGLVKFNPTNGQFFINKNRFQSTKKNVATAIICFYSYSPDLLMIGTERSGLELFDTKLNKYISFGKKNDQLNRLNGTKIVQICKDLQGNIWIATYGKGVFVFNPKLNTLKNFKLNKSPISLSGDDVLSVLCDHKGNVWIGIENGGLNLWQPKTESFIRYQNDLRKSSSLSQKTVIYVYEDRQDNIWVAAQKGGLNIYSPNSSIFKTYISETWEGALSYKDVKAFYELPSGEILIGTDGGGLNLWNRKADKFEHFRHNPDVNSSISSDYVISISRDKKGRIWIGTWGGGLNQFDISTGKFIRYSVCQSNSKNLDANKIMSIHPDENGLIWIATYGGGLNLFDPENGTFKRITASADGKTSFTAKMILTTYEDKERNLWFGAEDSGISYLEADRSDFNILPVYDIHTLFNDSKNRLWGGKTGLYLCEQKENKFIQFKTSTVIDHLKIHSIEEDNSGNLWISTLSGLFQYNPDTKFFKSYKKENGLQGLEFNLNSSLKTKSGDLIFGGTQGFNVLYAGKSKTKDFSYPVYITDLQIFNKSIEANPKSKILKRNITYAKEIVLDYDQSVFSLDYAALNYATASSTQYAYFLEGFDKNWNNVGSQRKAIYTNLDPGRYKFYVKARTVDGFWNSMPTSIIIVIEPAFWMTWWFKTIVILLTLAVIFSILYYRRKKELELFHNQKRVELQQLQLQFFINISHEFRTPLSLILGTLEQILKQDIGSIFTRHYQTINRNAYRLLNLISELMDFRKAETNVLKLKIMQANFGLFLEEINEDFEELAIMNDIDFKISKPNLGNVYFDRQVVEKIVLNLLNNAFKFTPKDGSIRVTILESLETFKPDYKEGYLEILNDYKGKSYLHLSISDTGVGISKNNLQHMFEPYYRFSDHLAGTGIGLAFVKSLTFLHKGSIRVYSEHKKGTQIIISMPCAKEDFSLQELEDKQAYANGARLESIILNDFSVINEPGIPNNTTANKPLKRKETILIVEDNVELRLYLKEVLESYYTIYEAKNGAEGTEIVKNHSLSLIISDLMMPIMDGVEFCKIIKDDFETSHIPFILLTAKYGLESSIEGLESGADYYFSKPVSADLLLLTIKNLFKQRYKLKERYLKDYQVQAHDLVHSSKDKAFLNQLISIIEEKLEDPELNIDYIIKKLGTSKTPLSKKIKGVTGQSMIEFIRSFRLKKAMEIMTNEDVLISEVIYRVGILSQSYFSNIFKKEFGITPSQFQQQLDKNRKDKLLNI</sequence>
<dbReference type="PROSITE" id="PS01124">
    <property type="entry name" value="HTH_ARAC_FAMILY_2"/>
    <property type="match status" value="1"/>
</dbReference>
<dbReference type="InterPro" id="IPR003661">
    <property type="entry name" value="HisK_dim/P_dom"/>
</dbReference>
<feature type="transmembrane region" description="Helical" evidence="8">
    <location>
        <begin position="809"/>
        <end position="829"/>
    </location>
</feature>
<dbReference type="SUPFAM" id="SSF47384">
    <property type="entry name" value="Homodimeric domain of signal transducing histidine kinase"/>
    <property type="match status" value="1"/>
</dbReference>
<evidence type="ECO:0000259" key="9">
    <source>
        <dbReference type="PROSITE" id="PS01124"/>
    </source>
</evidence>
<keyword evidence="6" id="KW-0804">Transcription</keyword>
<keyword evidence="13" id="KW-1185">Reference proteome</keyword>
<dbReference type="RefSeq" id="WP_378962896.1">
    <property type="nucleotide sequence ID" value="NZ_JBHSBY010000143.1"/>
</dbReference>
<protein>
    <recommendedName>
        <fullName evidence="2">histidine kinase</fullName>
        <ecNumber evidence="2">2.7.13.3</ecNumber>
    </recommendedName>
</protein>
<dbReference type="Pfam" id="PF02518">
    <property type="entry name" value="HATPase_c"/>
    <property type="match status" value="1"/>
</dbReference>
<keyword evidence="8" id="KW-1133">Transmembrane helix</keyword>
<dbReference type="Pfam" id="PF07494">
    <property type="entry name" value="Reg_prop"/>
    <property type="match status" value="4"/>
</dbReference>
<dbReference type="InterPro" id="IPR009057">
    <property type="entry name" value="Homeodomain-like_sf"/>
</dbReference>
<dbReference type="InterPro" id="IPR003594">
    <property type="entry name" value="HATPase_dom"/>
</dbReference>
<dbReference type="InterPro" id="IPR001789">
    <property type="entry name" value="Sig_transdc_resp-reg_receiver"/>
</dbReference>
<dbReference type="SMART" id="SM00448">
    <property type="entry name" value="REC"/>
    <property type="match status" value="1"/>
</dbReference>
<comment type="caution">
    <text evidence="12">The sequence shown here is derived from an EMBL/GenBank/DDBJ whole genome shotgun (WGS) entry which is preliminary data.</text>
</comment>
<evidence type="ECO:0000259" key="10">
    <source>
        <dbReference type="PROSITE" id="PS50109"/>
    </source>
</evidence>
<dbReference type="Gene3D" id="1.10.10.60">
    <property type="entry name" value="Homeodomain-like"/>
    <property type="match status" value="2"/>
</dbReference>
<keyword evidence="8" id="KW-0472">Membrane</keyword>
<dbReference type="InterPro" id="IPR011110">
    <property type="entry name" value="Reg_prop"/>
</dbReference>
<dbReference type="PANTHER" id="PTHR43547:SF2">
    <property type="entry name" value="HYBRID SIGNAL TRANSDUCTION HISTIDINE KINASE C"/>
    <property type="match status" value="1"/>
</dbReference>
<dbReference type="CDD" id="cd00082">
    <property type="entry name" value="HisKA"/>
    <property type="match status" value="1"/>
</dbReference>
<evidence type="ECO:0000256" key="1">
    <source>
        <dbReference type="ARBA" id="ARBA00000085"/>
    </source>
</evidence>
<evidence type="ECO:0000256" key="3">
    <source>
        <dbReference type="ARBA" id="ARBA00022553"/>
    </source>
</evidence>
<evidence type="ECO:0000256" key="7">
    <source>
        <dbReference type="PROSITE-ProRule" id="PRU00169"/>
    </source>
</evidence>
<reference evidence="13" key="1">
    <citation type="journal article" date="2019" name="Int. J. Syst. Evol. Microbiol.">
        <title>The Global Catalogue of Microorganisms (GCM) 10K type strain sequencing project: providing services to taxonomists for standard genome sequencing and annotation.</title>
        <authorList>
            <consortium name="The Broad Institute Genomics Platform"/>
            <consortium name="The Broad Institute Genome Sequencing Center for Infectious Disease"/>
            <person name="Wu L."/>
            <person name="Ma J."/>
        </authorList>
    </citation>
    <scope>NUCLEOTIDE SEQUENCE [LARGE SCALE GENOMIC DNA]</scope>
    <source>
        <strain evidence="13">CCM 8689</strain>
    </source>
</reference>
<comment type="catalytic activity">
    <reaction evidence="1">
        <text>ATP + protein L-histidine = ADP + protein N-phospho-L-histidine.</text>
        <dbReference type="EC" id="2.7.13.3"/>
    </reaction>
</comment>
<dbReference type="Gene3D" id="3.30.565.10">
    <property type="entry name" value="Histidine kinase-like ATPase, C-terminal domain"/>
    <property type="match status" value="1"/>
</dbReference>
<dbReference type="Gene3D" id="2.60.40.10">
    <property type="entry name" value="Immunoglobulins"/>
    <property type="match status" value="1"/>
</dbReference>
<keyword evidence="8" id="KW-0812">Transmembrane</keyword>
<evidence type="ECO:0000256" key="6">
    <source>
        <dbReference type="ARBA" id="ARBA00023163"/>
    </source>
</evidence>
<evidence type="ECO:0000256" key="2">
    <source>
        <dbReference type="ARBA" id="ARBA00012438"/>
    </source>
</evidence>
<dbReference type="PROSITE" id="PS00041">
    <property type="entry name" value="HTH_ARAC_FAMILY_1"/>
    <property type="match status" value="1"/>
</dbReference>
<dbReference type="SMART" id="SM00387">
    <property type="entry name" value="HATPase_c"/>
    <property type="match status" value="1"/>
</dbReference>
<accession>A0ABV8NSY1</accession>
<dbReference type="PRINTS" id="PR00344">
    <property type="entry name" value="BCTRLSENSOR"/>
</dbReference>
<evidence type="ECO:0000256" key="8">
    <source>
        <dbReference type="SAM" id="Phobius"/>
    </source>
</evidence>
<proteinExistence type="predicted"/>
<organism evidence="12 13">
    <name type="scientific">Pedobacter jamesrossensis</name>
    <dbReference type="NCBI Taxonomy" id="1908238"/>
    <lineage>
        <taxon>Bacteria</taxon>
        <taxon>Pseudomonadati</taxon>
        <taxon>Bacteroidota</taxon>
        <taxon>Sphingobacteriia</taxon>
        <taxon>Sphingobacteriales</taxon>
        <taxon>Sphingobacteriaceae</taxon>
        <taxon>Pedobacter</taxon>
    </lineage>
</organism>
<evidence type="ECO:0000256" key="5">
    <source>
        <dbReference type="ARBA" id="ARBA00023125"/>
    </source>
</evidence>
<dbReference type="EC" id="2.7.13.3" evidence="2"/>
<dbReference type="InterPro" id="IPR005467">
    <property type="entry name" value="His_kinase_dom"/>
</dbReference>
<dbReference type="SUPFAM" id="SSF52172">
    <property type="entry name" value="CheY-like"/>
    <property type="match status" value="1"/>
</dbReference>
<dbReference type="InterPro" id="IPR018060">
    <property type="entry name" value="HTH_AraC"/>
</dbReference>
<dbReference type="SMART" id="SM00388">
    <property type="entry name" value="HisKA"/>
    <property type="match status" value="1"/>
</dbReference>
<feature type="domain" description="Histidine kinase" evidence="10">
    <location>
        <begin position="856"/>
        <end position="1088"/>
    </location>
</feature>
<keyword evidence="3 7" id="KW-0597">Phosphoprotein</keyword>
<name>A0ABV8NSY1_9SPHI</name>
<dbReference type="SUPFAM" id="SSF63829">
    <property type="entry name" value="Calcium-dependent phosphotriesterase"/>
    <property type="match status" value="3"/>
</dbReference>
<feature type="domain" description="HTH araC/xylS-type" evidence="9">
    <location>
        <begin position="1286"/>
        <end position="1385"/>
    </location>
</feature>
<dbReference type="Pfam" id="PF07495">
    <property type="entry name" value="Y_Y_Y"/>
    <property type="match status" value="1"/>
</dbReference>
<dbReference type="InterPro" id="IPR004358">
    <property type="entry name" value="Sig_transdc_His_kin-like_C"/>
</dbReference>
<dbReference type="PROSITE" id="PS50110">
    <property type="entry name" value="RESPONSE_REGULATORY"/>
    <property type="match status" value="1"/>
</dbReference>
<keyword evidence="5" id="KW-0238">DNA-binding</keyword>
<dbReference type="Pfam" id="PF12833">
    <property type="entry name" value="HTH_18"/>
    <property type="match status" value="1"/>
</dbReference>
<feature type="domain" description="Response regulatory" evidence="11">
    <location>
        <begin position="1139"/>
        <end position="1254"/>
    </location>
</feature>
<dbReference type="Gene3D" id="2.130.10.10">
    <property type="entry name" value="YVTN repeat-like/Quinoprotein amine dehydrogenase"/>
    <property type="match status" value="2"/>
</dbReference>
<dbReference type="Gene3D" id="1.10.287.130">
    <property type="match status" value="1"/>
</dbReference>
<dbReference type="PANTHER" id="PTHR43547">
    <property type="entry name" value="TWO-COMPONENT HISTIDINE KINASE"/>
    <property type="match status" value="1"/>
</dbReference>
<dbReference type="Gene3D" id="3.40.50.2300">
    <property type="match status" value="1"/>
</dbReference>
<dbReference type="InterPro" id="IPR036890">
    <property type="entry name" value="HATPase_C_sf"/>
</dbReference>
<dbReference type="EMBL" id="JBHSBY010000143">
    <property type="protein sequence ID" value="MFC4198849.1"/>
    <property type="molecule type" value="Genomic_DNA"/>
</dbReference>
<dbReference type="InterPro" id="IPR011006">
    <property type="entry name" value="CheY-like_superfamily"/>
</dbReference>
<evidence type="ECO:0000259" key="11">
    <source>
        <dbReference type="PROSITE" id="PS50110"/>
    </source>
</evidence>
<dbReference type="InterPro" id="IPR018062">
    <property type="entry name" value="HTH_AraC-typ_CS"/>
</dbReference>
<dbReference type="PROSITE" id="PS50109">
    <property type="entry name" value="HIS_KIN"/>
    <property type="match status" value="1"/>
</dbReference>
<evidence type="ECO:0000256" key="4">
    <source>
        <dbReference type="ARBA" id="ARBA00023015"/>
    </source>
</evidence>